<dbReference type="InterPro" id="IPR028098">
    <property type="entry name" value="Glyco_trans_4-like_N"/>
</dbReference>
<dbReference type="GO" id="GO:0016757">
    <property type="term" value="F:glycosyltransferase activity"/>
    <property type="evidence" value="ECO:0007669"/>
    <property type="project" value="InterPro"/>
</dbReference>
<protein>
    <submittedName>
        <fullName evidence="3">Glycosyltransferase involved in cell wall bisynthesis</fullName>
    </submittedName>
</protein>
<keyword evidence="3" id="KW-0808">Transferase</keyword>
<dbReference type="PANTHER" id="PTHR12526">
    <property type="entry name" value="GLYCOSYLTRANSFERASE"/>
    <property type="match status" value="1"/>
</dbReference>
<accession>A0A1I7N9M9</accession>
<keyword evidence="4" id="KW-1185">Reference proteome</keyword>
<dbReference type="Pfam" id="PF00534">
    <property type="entry name" value="Glycos_transf_1"/>
    <property type="match status" value="1"/>
</dbReference>
<dbReference type="RefSeq" id="WP_092458656.1">
    <property type="nucleotide sequence ID" value="NZ_FPCJ01000001.1"/>
</dbReference>
<dbReference type="Gene3D" id="3.40.50.2000">
    <property type="entry name" value="Glycogen Phosphorylase B"/>
    <property type="match status" value="2"/>
</dbReference>
<evidence type="ECO:0000313" key="3">
    <source>
        <dbReference type="EMBL" id="SFV31367.1"/>
    </source>
</evidence>
<name>A0A1I7N9M9_9BACT</name>
<dbReference type="Proteomes" id="UP000199537">
    <property type="component" value="Unassembled WGS sequence"/>
</dbReference>
<dbReference type="SUPFAM" id="SSF53756">
    <property type="entry name" value="UDP-Glycosyltransferase/glycogen phosphorylase"/>
    <property type="match status" value="1"/>
</dbReference>
<dbReference type="CDD" id="cd03801">
    <property type="entry name" value="GT4_PimA-like"/>
    <property type="match status" value="1"/>
</dbReference>
<feature type="domain" description="Glycosyltransferase subfamily 4-like N-terminal" evidence="2">
    <location>
        <begin position="17"/>
        <end position="181"/>
    </location>
</feature>
<feature type="domain" description="Glycosyl transferase family 1" evidence="1">
    <location>
        <begin position="196"/>
        <end position="352"/>
    </location>
</feature>
<evidence type="ECO:0000259" key="2">
    <source>
        <dbReference type="Pfam" id="PF13439"/>
    </source>
</evidence>
<dbReference type="OrthoDB" id="7560678at2"/>
<dbReference type="Pfam" id="PF13439">
    <property type="entry name" value="Glyco_transf_4"/>
    <property type="match status" value="1"/>
</dbReference>
<dbReference type="InterPro" id="IPR001296">
    <property type="entry name" value="Glyco_trans_1"/>
</dbReference>
<dbReference type="AlphaFoldDB" id="A0A1I7N9M9"/>
<dbReference type="STRING" id="1393122.SAMN05660895_1052"/>
<organism evidence="3 4">
    <name type="scientific">Thermoflavifilum thermophilum</name>
    <dbReference type="NCBI Taxonomy" id="1393122"/>
    <lineage>
        <taxon>Bacteria</taxon>
        <taxon>Pseudomonadati</taxon>
        <taxon>Bacteroidota</taxon>
        <taxon>Chitinophagia</taxon>
        <taxon>Chitinophagales</taxon>
        <taxon>Chitinophagaceae</taxon>
        <taxon>Thermoflavifilum</taxon>
    </lineage>
</organism>
<sequence>MKPKRVLVIPTSFNVFGAETNMLTLIKALHASDDFQMHIIISGWSNGQFEKELKTAGIFCYSKIKLGWFYITKPTWTLDSLVHLPGAYTQFLKIYRTFKPDVIFTNIYRYLFLLYPFIKCKILYRVQDQLSADWKARWILPRIDRKISRYYVVSDFIRRDLMSIGIDGKKVSVIYNGIDVSENNPHPRNTEKKEIMRLGIVGQIIPRKGHHVLIAALGKLKAAGYATLLEIWGTGDDDYMQQLKKQIQELQLEDAVIWKGYERDRNKIYQSIDVLIAPTTYPQEPFGLIVVEALARGIPVIASNGGGFPEIIEQGKNGFLFDTGNAEELAQCIEQIYLHPDLRKKMGEEGRKKVEQCFTKQKMIHEFFKLLESF</sequence>
<dbReference type="EMBL" id="FPCJ01000001">
    <property type="protein sequence ID" value="SFV31367.1"/>
    <property type="molecule type" value="Genomic_DNA"/>
</dbReference>
<proteinExistence type="predicted"/>
<evidence type="ECO:0000259" key="1">
    <source>
        <dbReference type="Pfam" id="PF00534"/>
    </source>
</evidence>
<reference evidence="4" key="1">
    <citation type="submission" date="2016-10" db="EMBL/GenBank/DDBJ databases">
        <authorList>
            <person name="Varghese N."/>
            <person name="Submissions S."/>
        </authorList>
    </citation>
    <scope>NUCLEOTIDE SEQUENCE [LARGE SCALE GENOMIC DNA]</scope>
    <source>
        <strain evidence="4">DSM 14807</strain>
    </source>
</reference>
<gene>
    <name evidence="3" type="ORF">SAMN05660895_1052</name>
</gene>
<dbReference type="PANTHER" id="PTHR12526:SF638">
    <property type="entry name" value="SPORE COAT PROTEIN SA"/>
    <property type="match status" value="1"/>
</dbReference>
<evidence type="ECO:0000313" key="4">
    <source>
        <dbReference type="Proteomes" id="UP000199537"/>
    </source>
</evidence>